<dbReference type="InterPro" id="IPR016181">
    <property type="entry name" value="Acyl_CoA_acyltransferase"/>
</dbReference>
<feature type="domain" description="N-acetyltransferase" evidence="2">
    <location>
        <begin position="14"/>
        <end position="172"/>
    </location>
</feature>
<dbReference type="Pfam" id="PF13420">
    <property type="entry name" value="Acetyltransf_4"/>
    <property type="match status" value="1"/>
</dbReference>
<evidence type="ECO:0000259" key="2">
    <source>
        <dbReference type="PROSITE" id="PS51186"/>
    </source>
</evidence>
<dbReference type="PANTHER" id="PTHR43072">
    <property type="entry name" value="N-ACETYLTRANSFERASE"/>
    <property type="match status" value="1"/>
</dbReference>
<organism evidence="3 4">
    <name type="scientific">Schleiferilactobacillus harbinensis DSM 16991</name>
    <dbReference type="NCBI Taxonomy" id="1122147"/>
    <lineage>
        <taxon>Bacteria</taxon>
        <taxon>Bacillati</taxon>
        <taxon>Bacillota</taxon>
        <taxon>Bacilli</taxon>
        <taxon>Lactobacillales</taxon>
        <taxon>Lactobacillaceae</taxon>
        <taxon>Schleiferilactobacillus</taxon>
    </lineage>
</organism>
<gene>
    <name evidence="3" type="ORF">FC91_GL000556</name>
</gene>
<protein>
    <recommendedName>
        <fullName evidence="2">N-acetyltransferase domain-containing protein</fullName>
    </recommendedName>
</protein>
<dbReference type="OrthoDB" id="9798006at2"/>
<dbReference type="Gene3D" id="3.40.630.30">
    <property type="match status" value="1"/>
</dbReference>
<evidence type="ECO:0000313" key="4">
    <source>
        <dbReference type="Proteomes" id="UP000050949"/>
    </source>
</evidence>
<accession>A0A0R1XCK9</accession>
<dbReference type="PROSITE" id="PS51186">
    <property type="entry name" value="GNAT"/>
    <property type="match status" value="1"/>
</dbReference>
<comment type="caution">
    <text evidence="3">The sequence shown here is derived from an EMBL/GenBank/DDBJ whole genome shotgun (WGS) entry which is preliminary data.</text>
</comment>
<evidence type="ECO:0000256" key="1">
    <source>
        <dbReference type="SAM" id="SignalP"/>
    </source>
</evidence>
<dbReference type="GO" id="GO:0016747">
    <property type="term" value="F:acyltransferase activity, transferring groups other than amino-acyl groups"/>
    <property type="evidence" value="ECO:0007669"/>
    <property type="project" value="InterPro"/>
</dbReference>
<dbReference type="PANTHER" id="PTHR43072:SF8">
    <property type="entry name" value="ACYLTRANSFERASE FABY-RELATED"/>
    <property type="match status" value="1"/>
</dbReference>
<name>A0A0R1XCK9_9LACO</name>
<dbReference type="eggNOG" id="COG1247">
    <property type="taxonomic scope" value="Bacteria"/>
</dbReference>
<dbReference type="InterPro" id="IPR000182">
    <property type="entry name" value="GNAT_dom"/>
</dbReference>
<proteinExistence type="predicted"/>
<dbReference type="RefSeq" id="WP_051225495.1">
    <property type="nucleotide sequence ID" value="NZ_AZFW01000103.1"/>
</dbReference>
<feature type="chain" id="PRO_5038441813" description="N-acetyltransferase domain-containing protein" evidence="1">
    <location>
        <begin position="25"/>
        <end position="193"/>
    </location>
</feature>
<dbReference type="Proteomes" id="UP000050949">
    <property type="component" value="Unassembled WGS sequence"/>
</dbReference>
<dbReference type="AlphaFoldDB" id="A0A0R1XCK9"/>
<dbReference type="SUPFAM" id="SSF55729">
    <property type="entry name" value="Acyl-CoA N-acyltransferases (Nat)"/>
    <property type="match status" value="1"/>
</dbReference>
<reference evidence="3 4" key="1">
    <citation type="journal article" date="2015" name="Genome Announc.">
        <title>Expanding the biotechnology potential of lactobacilli through comparative genomics of 213 strains and associated genera.</title>
        <authorList>
            <person name="Sun Z."/>
            <person name="Harris H.M."/>
            <person name="McCann A."/>
            <person name="Guo C."/>
            <person name="Argimon S."/>
            <person name="Zhang W."/>
            <person name="Yang X."/>
            <person name="Jeffery I.B."/>
            <person name="Cooney J.C."/>
            <person name="Kagawa T.F."/>
            <person name="Liu W."/>
            <person name="Song Y."/>
            <person name="Salvetti E."/>
            <person name="Wrobel A."/>
            <person name="Rasinkangas P."/>
            <person name="Parkhill J."/>
            <person name="Rea M.C."/>
            <person name="O'Sullivan O."/>
            <person name="Ritari J."/>
            <person name="Douillard F.P."/>
            <person name="Paul Ross R."/>
            <person name="Yang R."/>
            <person name="Briner A.E."/>
            <person name="Felis G.E."/>
            <person name="de Vos W.M."/>
            <person name="Barrangou R."/>
            <person name="Klaenhammer T.R."/>
            <person name="Caufield P.W."/>
            <person name="Cui Y."/>
            <person name="Zhang H."/>
            <person name="O'Toole P.W."/>
        </authorList>
    </citation>
    <scope>NUCLEOTIDE SEQUENCE [LARGE SCALE GENOMIC DNA]</scope>
    <source>
        <strain evidence="3 4">DSM 16991</strain>
    </source>
</reference>
<keyword evidence="1" id="KW-0732">Signal</keyword>
<dbReference type="EMBL" id="AZFW01000103">
    <property type="protein sequence ID" value="KRM25641.1"/>
    <property type="molecule type" value="Genomic_DNA"/>
</dbReference>
<feature type="signal peptide" evidence="1">
    <location>
        <begin position="1"/>
        <end position="24"/>
    </location>
</feature>
<dbReference type="PATRIC" id="fig|1122147.4.peg.576"/>
<sequence>MGTTLWKKLRIIAITIRLATAADASRLAAIYAPYVTGTAITMECTPPTAEEFDRRIQTTLQRYPYLVAVDDQGMIQGYAYASAYSFRTAYDWAAEVSVYVAQDAIAHGIGRRLYQALEAALRQQHVVSLGACITADNARSIRFHERDGYTQHALFPHFAYKLDQWWDVLWLTKVLTPGNTAPQPFVPFAEIKR</sequence>
<evidence type="ECO:0000313" key="3">
    <source>
        <dbReference type="EMBL" id="KRM25641.1"/>
    </source>
</evidence>
<dbReference type="CDD" id="cd04301">
    <property type="entry name" value="NAT_SF"/>
    <property type="match status" value="1"/>
</dbReference>